<dbReference type="GO" id="GO:0008061">
    <property type="term" value="F:chitin binding"/>
    <property type="evidence" value="ECO:0007669"/>
    <property type="project" value="InterPro"/>
</dbReference>
<dbReference type="PANTHER" id="PTHR10963">
    <property type="entry name" value="GLYCOSYL HYDROLASE-RELATED"/>
    <property type="match status" value="1"/>
</dbReference>
<evidence type="ECO:0000259" key="5">
    <source>
        <dbReference type="PROSITE" id="PS51762"/>
    </source>
</evidence>
<accession>A0A4Q2DMI7</accession>
<dbReference type="GO" id="GO:0004553">
    <property type="term" value="F:hydrolase activity, hydrolyzing O-glycosyl compounds"/>
    <property type="evidence" value="ECO:0007669"/>
    <property type="project" value="InterPro"/>
</dbReference>
<dbReference type="PANTHER" id="PTHR10963:SF22">
    <property type="entry name" value="GLYCOSIDASE CRH2-RELATED"/>
    <property type="match status" value="1"/>
</dbReference>
<dbReference type="PROSITE" id="PS51762">
    <property type="entry name" value="GH16_2"/>
    <property type="match status" value="1"/>
</dbReference>
<dbReference type="EMBL" id="SDEE01000116">
    <property type="protein sequence ID" value="RXW21229.1"/>
    <property type="molecule type" value="Genomic_DNA"/>
</dbReference>
<dbReference type="GO" id="GO:0031505">
    <property type="term" value="P:fungal-type cell wall organization"/>
    <property type="evidence" value="ECO:0007669"/>
    <property type="project" value="TreeGrafter"/>
</dbReference>
<keyword evidence="1 4" id="KW-0732">Signal</keyword>
<dbReference type="Pfam" id="PF00722">
    <property type="entry name" value="Glyco_hydro_16"/>
    <property type="match status" value="1"/>
</dbReference>
<dbReference type="GO" id="GO:0009277">
    <property type="term" value="C:fungal-type cell wall"/>
    <property type="evidence" value="ECO:0007669"/>
    <property type="project" value="TreeGrafter"/>
</dbReference>
<protein>
    <recommendedName>
        <fullName evidence="5">GH16 domain-containing protein</fullName>
    </recommendedName>
</protein>
<evidence type="ECO:0000256" key="1">
    <source>
        <dbReference type="ARBA" id="ARBA00022729"/>
    </source>
</evidence>
<sequence>MLSVISVGLPLLVAILAGEGVKATSCNVTSPCPLSAPCCSEYGFCGKGHFCLGGCNPFSSRSLDSCKPAPVCKEAEYVFSDDSRILSNATYFEGDATEYDWVLDQGKIFNTNNTGGELALTLTEKNGGTKISSTRYVHYGTITARLKTSRWNGVITAFITMSDIKDEIDWEFAGSATTEGQSNYFWQGFIPEKHNGGVHGELSDTFSNYHDYTIDWQPDTLSWAIDGKVVRTIKRADTIDPATGIVRYPTTPSRIQLSIWPAGIPGSAAGTVEWSGGMIDWNHPDYKDAGQFYILVKSVSVKCSNLPSLVSSSNSTAANITSYVYTGNGTNGTPALAYTNRSTDLNGVGRGMNLLGVEGGKWQLAVLGLTGLFVTASQVVLGL</sequence>
<gene>
    <name evidence="6" type="ORF">EST38_g4622</name>
</gene>
<feature type="signal peptide" evidence="4">
    <location>
        <begin position="1"/>
        <end position="23"/>
    </location>
</feature>
<name>A0A4Q2DMI7_9AGAR</name>
<evidence type="ECO:0000256" key="4">
    <source>
        <dbReference type="SAM" id="SignalP"/>
    </source>
</evidence>
<dbReference type="InterPro" id="IPR018371">
    <property type="entry name" value="Chitin-binding_1_CS"/>
</dbReference>
<feature type="chain" id="PRO_5020423261" description="GH16 domain-containing protein" evidence="4">
    <location>
        <begin position="24"/>
        <end position="383"/>
    </location>
</feature>
<dbReference type="AlphaFoldDB" id="A0A4Q2DMI7"/>
<dbReference type="Proteomes" id="UP000290288">
    <property type="component" value="Unassembled WGS sequence"/>
</dbReference>
<keyword evidence="7" id="KW-1185">Reference proteome</keyword>
<dbReference type="InterPro" id="IPR013320">
    <property type="entry name" value="ConA-like_dom_sf"/>
</dbReference>
<dbReference type="Gene3D" id="2.60.120.200">
    <property type="match status" value="1"/>
</dbReference>
<dbReference type="GO" id="GO:0005975">
    <property type="term" value="P:carbohydrate metabolic process"/>
    <property type="evidence" value="ECO:0007669"/>
    <property type="project" value="InterPro"/>
</dbReference>
<feature type="domain" description="GH16" evidence="5">
    <location>
        <begin position="62"/>
        <end position="283"/>
    </location>
</feature>
<proteinExistence type="predicted"/>
<reference evidence="6 7" key="1">
    <citation type="submission" date="2019-01" db="EMBL/GenBank/DDBJ databases">
        <title>Draft genome sequence of Psathyrella aberdarensis IHI B618.</title>
        <authorList>
            <person name="Buettner E."/>
            <person name="Kellner H."/>
        </authorList>
    </citation>
    <scope>NUCLEOTIDE SEQUENCE [LARGE SCALE GENOMIC DNA]</scope>
    <source>
        <strain evidence="6 7">IHI B618</strain>
    </source>
</reference>
<keyword evidence="3" id="KW-0326">Glycosidase</keyword>
<evidence type="ECO:0000313" key="7">
    <source>
        <dbReference type="Proteomes" id="UP000290288"/>
    </source>
</evidence>
<evidence type="ECO:0000313" key="6">
    <source>
        <dbReference type="EMBL" id="RXW21229.1"/>
    </source>
</evidence>
<dbReference type="InterPro" id="IPR050546">
    <property type="entry name" value="Glycosyl_Hydrlase_16"/>
</dbReference>
<keyword evidence="2" id="KW-0378">Hydrolase</keyword>
<dbReference type="OrthoDB" id="4781at2759"/>
<dbReference type="PROSITE" id="PS00026">
    <property type="entry name" value="CHIT_BIND_I_1"/>
    <property type="match status" value="1"/>
</dbReference>
<evidence type="ECO:0000256" key="3">
    <source>
        <dbReference type="ARBA" id="ARBA00023295"/>
    </source>
</evidence>
<dbReference type="InterPro" id="IPR000757">
    <property type="entry name" value="Beta-glucanase-like"/>
</dbReference>
<organism evidence="6 7">
    <name type="scientific">Candolleomyces aberdarensis</name>
    <dbReference type="NCBI Taxonomy" id="2316362"/>
    <lineage>
        <taxon>Eukaryota</taxon>
        <taxon>Fungi</taxon>
        <taxon>Dikarya</taxon>
        <taxon>Basidiomycota</taxon>
        <taxon>Agaricomycotina</taxon>
        <taxon>Agaricomycetes</taxon>
        <taxon>Agaricomycetidae</taxon>
        <taxon>Agaricales</taxon>
        <taxon>Agaricineae</taxon>
        <taxon>Psathyrellaceae</taxon>
        <taxon>Candolleomyces</taxon>
    </lineage>
</organism>
<dbReference type="SUPFAM" id="SSF49899">
    <property type="entry name" value="Concanavalin A-like lectins/glucanases"/>
    <property type="match status" value="1"/>
</dbReference>
<dbReference type="GO" id="GO:0016757">
    <property type="term" value="F:glycosyltransferase activity"/>
    <property type="evidence" value="ECO:0007669"/>
    <property type="project" value="TreeGrafter"/>
</dbReference>
<dbReference type="STRING" id="2316362.A0A4Q2DMI7"/>
<comment type="caution">
    <text evidence="6">The sequence shown here is derived from an EMBL/GenBank/DDBJ whole genome shotgun (WGS) entry which is preliminary data.</text>
</comment>
<evidence type="ECO:0000256" key="2">
    <source>
        <dbReference type="ARBA" id="ARBA00022801"/>
    </source>
</evidence>